<feature type="transmembrane region" description="Helical" evidence="1">
    <location>
        <begin position="35"/>
        <end position="56"/>
    </location>
</feature>
<accession>B2TKN3</accession>
<dbReference type="KEGG" id="cbk:CLL_A0633"/>
<gene>
    <name evidence="2" type="ordered locus">CLL_A0633</name>
</gene>
<dbReference type="HOGENOM" id="CLU_2895995_0_0_9"/>
<keyword evidence="1" id="KW-0812">Transmembrane</keyword>
<dbReference type="AlphaFoldDB" id="B2TKN3"/>
<feature type="transmembrane region" description="Helical" evidence="1">
    <location>
        <begin position="12"/>
        <end position="29"/>
    </location>
</feature>
<proteinExistence type="predicted"/>
<evidence type="ECO:0000313" key="2">
    <source>
        <dbReference type="EMBL" id="ACD23078.1"/>
    </source>
</evidence>
<sequence>MYYYNKGWNYKAIIILFTITVFLLLGRFIKPLKIFYDNSYVLGMIISIIIYTVYLVKAKKYN</sequence>
<organism evidence="2">
    <name type="scientific">Clostridium botulinum (strain Eklund 17B / Type B)</name>
    <dbReference type="NCBI Taxonomy" id="935198"/>
    <lineage>
        <taxon>Bacteria</taxon>
        <taxon>Bacillati</taxon>
        <taxon>Bacillota</taxon>
        <taxon>Clostridia</taxon>
        <taxon>Eubacteriales</taxon>
        <taxon>Clostridiaceae</taxon>
        <taxon>Clostridium</taxon>
    </lineage>
</organism>
<reference evidence="2" key="1">
    <citation type="submission" date="2009-06" db="EMBL/GenBank/DDBJ databases">
        <authorList>
            <consortium name="US DOE Joint Genome Institute (JGI-PGF)"/>
            <person name="Lucas S."/>
            <person name="Copeland A."/>
            <person name="Lapidus A."/>
            <person name="Glavina del Rio T."/>
            <person name="Dalin E."/>
            <person name="Tice H."/>
            <person name="Bruce D."/>
            <person name="Goodwin L."/>
            <person name="Pitluck S."/>
            <person name="Kyrpides N."/>
            <person name="Mavromatis K."/>
            <person name="Ivanova N."/>
            <person name="Saunders E."/>
            <person name="Brettin T."/>
            <person name="Detter J.C."/>
            <person name="Han C."/>
            <person name="Larimer F."/>
            <person name="Land M."/>
            <person name="Hauser L."/>
            <person name="Markowitz V."/>
            <person name="Cheng J.-F."/>
            <person name="Hugenholtz P."/>
            <person name="Woyke T."/>
            <person name="Wu D."/>
            <person name="Gronow S."/>
            <person name="Klenk H.-P."/>
            <person name="Eisen J.A."/>
        </authorList>
    </citation>
    <scope>NUCLEOTIDE SEQUENCE</scope>
    <source>
        <strain evidence="2">Eklund 17B</strain>
    </source>
</reference>
<dbReference type="PATRIC" id="fig|935198.13.peg.580"/>
<keyword evidence="1" id="KW-0472">Membrane</keyword>
<evidence type="ECO:0000256" key="1">
    <source>
        <dbReference type="SAM" id="Phobius"/>
    </source>
</evidence>
<protein>
    <submittedName>
        <fullName evidence="2">Conserved domain protein</fullName>
    </submittedName>
</protein>
<accession>U4P5F5</accession>
<reference evidence="2" key="2">
    <citation type="submission" date="2009-08" db="EMBL/GenBank/DDBJ databases">
        <authorList>
            <person name="Shrivastava S."/>
            <person name="Brinkac L.M."/>
            <person name="Dodson R.J."/>
            <person name="Harkins D.M."/>
            <person name="Durkin A.S."/>
            <person name="Sutton G."/>
        </authorList>
    </citation>
    <scope>NUCLEOTIDE SEQUENCE</scope>
    <source>
        <strain evidence="2">Eklund 17B</strain>
    </source>
</reference>
<name>B2TKN3_CLOBB</name>
<dbReference type="EMBL" id="CP001056">
    <property type="protein sequence ID" value="ACD23078.1"/>
    <property type="molecule type" value="Genomic_DNA"/>
</dbReference>
<keyword evidence="1" id="KW-1133">Transmembrane helix</keyword>